<dbReference type="InterPro" id="IPR003660">
    <property type="entry name" value="HAMP_dom"/>
</dbReference>
<dbReference type="PROSITE" id="PS50109">
    <property type="entry name" value="HIS_KIN"/>
    <property type="match status" value="1"/>
</dbReference>
<evidence type="ECO:0000256" key="5">
    <source>
        <dbReference type="ARBA" id="ARBA00022553"/>
    </source>
</evidence>
<keyword evidence="13 15" id="KW-0472">Membrane</keyword>
<keyword evidence="5" id="KW-0597">Phosphoprotein</keyword>
<evidence type="ECO:0000256" key="7">
    <source>
        <dbReference type="ARBA" id="ARBA00022692"/>
    </source>
</evidence>
<dbReference type="SUPFAM" id="SSF47384">
    <property type="entry name" value="Homodimeric domain of signal transducing histidine kinase"/>
    <property type="match status" value="1"/>
</dbReference>
<evidence type="ECO:0000256" key="13">
    <source>
        <dbReference type="ARBA" id="ARBA00023136"/>
    </source>
</evidence>
<dbReference type="PROSITE" id="PS50885">
    <property type="entry name" value="HAMP"/>
    <property type="match status" value="1"/>
</dbReference>
<evidence type="ECO:0000256" key="6">
    <source>
        <dbReference type="ARBA" id="ARBA00022679"/>
    </source>
</evidence>
<dbReference type="PRINTS" id="PR00344">
    <property type="entry name" value="BCTRLSENSOR"/>
</dbReference>
<evidence type="ECO:0000256" key="14">
    <source>
        <dbReference type="SAM" id="Coils"/>
    </source>
</evidence>
<dbReference type="CDD" id="cd06225">
    <property type="entry name" value="HAMP"/>
    <property type="match status" value="1"/>
</dbReference>
<dbReference type="RefSeq" id="WP_406763475.1">
    <property type="nucleotide sequence ID" value="NZ_JBJHZY010000001.1"/>
</dbReference>
<dbReference type="SMART" id="SM00387">
    <property type="entry name" value="HATPase_c"/>
    <property type="match status" value="1"/>
</dbReference>
<dbReference type="CDD" id="cd00082">
    <property type="entry name" value="HisKA"/>
    <property type="match status" value="1"/>
</dbReference>
<keyword evidence="11 15" id="KW-1133">Transmembrane helix</keyword>
<dbReference type="InterPro" id="IPR003661">
    <property type="entry name" value="HisK_dim/P_dom"/>
</dbReference>
<comment type="caution">
    <text evidence="18">The sequence shown here is derived from an EMBL/GenBank/DDBJ whole genome shotgun (WGS) entry which is preliminary data.</text>
</comment>
<dbReference type="SMART" id="SM00388">
    <property type="entry name" value="HisKA"/>
    <property type="match status" value="1"/>
</dbReference>
<dbReference type="EC" id="2.7.13.3" evidence="3"/>
<feature type="coiled-coil region" evidence="14">
    <location>
        <begin position="117"/>
        <end position="144"/>
    </location>
</feature>
<comment type="catalytic activity">
    <reaction evidence="1">
        <text>ATP + protein L-histidine = ADP + protein N-phospho-L-histidine.</text>
        <dbReference type="EC" id="2.7.13.3"/>
    </reaction>
</comment>
<dbReference type="InterPro" id="IPR005467">
    <property type="entry name" value="His_kinase_dom"/>
</dbReference>
<feature type="domain" description="HAMP" evidence="17">
    <location>
        <begin position="84"/>
        <end position="136"/>
    </location>
</feature>
<dbReference type="InterPro" id="IPR036890">
    <property type="entry name" value="HATPase_C_sf"/>
</dbReference>
<evidence type="ECO:0000256" key="12">
    <source>
        <dbReference type="ARBA" id="ARBA00023012"/>
    </source>
</evidence>
<sequence>MKNKRFYKYWLSSLAEVAAAALLTYIILLTSNKVLVYLYLNTKIQLINYIFKFWRIINANMLGNVSYILIEIFLFVGLYLLITYRKTKSLEAIIDQTEIMANGDLDRLIEVNARGDIKNLAENINNISRQLKEITVEERKAQQTKNDLITNVSHDLRTPLTSIMGYLEIIDNDKYKDEVKLRYYANIAFEKAKALNLLINDLFELTKMQNNTIKLDKADINLVELLGQVVAYFEYQFKNANMQSRINFSEDRLIVNADAGKLVRAFENLLSNAIKYSQDGFYVDVTTKLEENMAVVQVINYGQSISSIDLPYIFDRFYRVEKSRNSNIGGSGLGLAITKNIVELHHGTISAYSNDNRTIFEIKLPVKLEFDMNIL</sequence>
<dbReference type="Gene3D" id="3.30.565.10">
    <property type="entry name" value="Histidine kinase-like ATPase, C-terminal domain"/>
    <property type="match status" value="1"/>
</dbReference>
<name>A0ABW8TNA5_9CLOT</name>
<dbReference type="GO" id="GO:0016301">
    <property type="term" value="F:kinase activity"/>
    <property type="evidence" value="ECO:0007669"/>
    <property type="project" value="UniProtKB-KW"/>
</dbReference>
<dbReference type="Gene3D" id="1.10.287.130">
    <property type="match status" value="1"/>
</dbReference>
<comment type="subcellular location">
    <subcellularLocation>
        <location evidence="2">Cell membrane</location>
        <topology evidence="2">Multi-pass membrane protein</topology>
    </subcellularLocation>
</comment>
<evidence type="ECO:0000256" key="10">
    <source>
        <dbReference type="ARBA" id="ARBA00022840"/>
    </source>
</evidence>
<dbReference type="SUPFAM" id="SSF55874">
    <property type="entry name" value="ATPase domain of HSP90 chaperone/DNA topoisomerase II/histidine kinase"/>
    <property type="match status" value="1"/>
</dbReference>
<keyword evidence="12" id="KW-0902">Two-component regulatory system</keyword>
<dbReference type="InterPro" id="IPR004358">
    <property type="entry name" value="Sig_transdc_His_kin-like_C"/>
</dbReference>
<keyword evidence="4" id="KW-1003">Cell membrane</keyword>
<gene>
    <name evidence="18" type="ORF">ACJDUH_01975</name>
</gene>
<dbReference type="PANTHER" id="PTHR45528">
    <property type="entry name" value="SENSOR HISTIDINE KINASE CPXA"/>
    <property type="match status" value="1"/>
</dbReference>
<dbReference type="SUPFAM" id="SSF158472">
    <property type="entry name" value="HAMP domain-like"/>
    <property type="match status" value="1"/>
</dbReference>
<evidence type="ECO:0000313" key="19">
    <source>
        <dbReference type="Proteomes" id="UP001623661"/>
    </source>
</evidence>
<dbReference type="CDD" id="cd00075">
    <property type="entry name" value="HATPase"/>
    <property type="match status" value="1"/>
</dbReference>
<dbReference type="Gene3D" id="6.10.340.10">
    <property type="match status" value="1"/>
</dbReference>
<keyword evidence="19" id="KW-1185">Reference proteome</keyword>
<evidence type="ECO:0000256" key="11">
    <source>
        <dbReference type="ARBA" id="ARBA00022989"/>
    </source>
</evidence>
<keyword evidence="9 18" id="KW-0418">Kinase</keyword>
<organism evidence="18 19">
    <name type="scientific">Candidatus Clostridium radicumherbarum</name>
    <dbReference type="NCBI Taxonomy" id="3381662"/>
    <lineage>
        <taxon>Bacteria</taxon>
        <taxon>Bacillati</taxon>
        <taxon>Bacillota</taxon>
        <taxon>Clostridia</taxon>
        <taxon>Eubacteriales</taxon>
        <taxon>Clostridiaceae</taxon>
        <taxon>Clostridium</taxon>
    </lineage>
</organism>
<evidence type="ECO:0000313" key="18">
    <source>
        <dbReference type="EMBL" id="MFL0266854.1"/>
    </source>
</evidence>
<evidence type="ECO:0000259" key="17">
    <source>
        <dbReference type="PROSITE" id="PS50885"/>
    </source>
</evidence>
<dbReference type="Pfam" id="PF02518">
    <property type="entry name" value="HATPase_c"/>
    <property type="match status" value="1"/>
</dbReference>
<reference evidence="18 19" key="1">
    <citation type="submission" date="2024-11" db="EMBL/GenBank/DDBJ databases">
        <authorList>
            <person name="Heng Y.C."/>
            <person name="Lim A.C.H."/>
            <person name="Lee J.K.Y."/>
            <person name="Kittelmann S."/>
        </authorList>
    </citation>
    <scope>NUCLEOTIDE SEQUENCE [LARGE SCALE GENOMIC DNA]</scope>
    <source>
        <strain evidence="18 19">WILCCON 0202</strain>
    </source>
</reference>
<dbReference type="Proteomes" id="UP001623661">
    <property type="component" value="Unassembled WGS sequence"/>
</dbReference>
<dbReference type="InterPro" id="IPR050398">
    <property type="entry name" value="HssS/ArlS-like"/>
</dbReference>
<dbReference type="PANTHER" id="PTHR45528:SF1">
    <property type="entry name" value="SENSOR HISTIDINE KINASE CPXA"/>
    <property type="match status" value="1"/>
</dbReference>
<evidence type="ECO:0000256" key="15">
    <source>
        <dbReference type="SAM" id="Phobius"/>
    </source>
</evidence>
<feature type="transmembrane region" description="Helical" evidence="15">
    <location>
        <begin position="63"/>
        <end position="82"/>
    </location>
</feature>
<dbReference type="InterPro" id="IPR036097">
    <property type="entry name" value="HisK_dim/P_sf"/>
</dbReference>
<keyword evidence="10" id="KW-0067">ATP-binding</keyword>
<evidence type="ECO:0000256" key="3">
    <source>
        <dbReference type="ARBA" id="ARBA00012438"/>
    </source>
</evidence>
<keyword evidence="8" id="KW-0547">Nucleotide-binding</keyword>
<accession>A0ABW8TNA5</accession>
<keyword evidence="6" id="KW-0808">Transferase</keyword>
<evidence type="ECO:0000256" key="8">
    <source>
        <dbReference type="ARBA" id="ARBA00022741"/>
    </source>
</evidence>
<dbReference type="Pfam" id="PF00512">
    <property type="entry name" value="HisKA"/>
    <property type="match status" value="1"/>
</dbReference>
<protein>
    <recommendedName>
        <fullName evidence="3">histidine kinase</fullName>
        <ecNumber evidence="3">2.7.13.3</ecNumber>
    </recommendedName>
</protein>
<evidence type="ECO:0000256" key="2">
    <source>
        <dbReference type="ARBA" id="ARBA00004651"/>
    </source>
</evidence>
<evidence type="ECO:0000256" key="1">
    <source>
        <dbReference type="ARBA" id="ARBA00000085"/>
    </source>
</evidence>
<evidence type="ECO:0000259" key="16">
    <source>
        <dbReference type="PROSITE" id="PS50109"/>
    </source>
</evidence>
<feature type="domain" description="Histidine kinase" evidence="16">
    <location>
        <begin position="151"/>
        <end position="368"/>
    </location>
</feature>
<dbReference type="InterPro" id="IPR003594">
    <property type="entry name" value="HATPase_dom"/>
</dbReference>
<evidence type="ECO:0000256" key="9">
    <source>
        <dbReference type="ARBA" id="ARBA00022777"/>
    </source>
</evidence>
<keyword evidence="7 15" id="KW-0812">Transmembrane</keyword>
<proteinExistence type="predicted"/>
<dbReference type="EMBL" id="JBJHZY010000001">
    <property type="protein sequence ID" value="MFL0266854.1"/>
    <property type="molecule type" value="Genomic_DNA"/>
</dbReference>
<evidence type="ECO:0000256" key="4">
    <source>
        <dbReference type="ARBA" id="ARBA00022475"/>
    </source>
</evidence>
<keyword evidence="14" id="KW-0175">Coiled coil</keyword>